<dbReference type="SMART" id="SM01391">
    <property type="entry name" value="Filament"/>
    <property type="match status" value="1"/>
</dbReference>
<dbReference type="Gene3D" id="1.20.58.670">
    <property type="entry name" value="Dsl1p vesicle tethering complex, Tip20p subunit, domain D"/>
    <property type="match status" value="1"/>
</dbReference>
<dbReference type="PANTHER" id="PTHR12702:SF0">
    <property type="entry name" value="EXOCYST COMPLEX COMPONENT 6"/>
    <property type="match status" value="1"/>
</dbReference>
<dbReference type="Pfam" id="PF00038">
    <property type="entry name" value="Filament"/>
    <property type="match status" value="1"/>
</dbReference>
<evidence type="ECO:0000256" key="2">
    <source>
        <dbReference type="ARBA" id="ARBA00007944"/>
    </source>
</evidence>
<keyword evidence="5" id="KW-0268">Exocytosis</keyword>
<comment type="similarity">
    <text evidence="2">Belongs to the SEC15 family.</text>
</comment>
<feature type="domain" description="IF rod" evidence="11">
    <location>
        <begin position="861"/>
        <end position="1214"/>
    </location>
</feature>
<accession>A0AAE8ZTR1</accession>
<evidence type="ECO:0000313" key="12">
    <source>
        <dbReference type="EMBL" id="ULT83876.1"/>
    </source>
</evidence>
<dbReference type="Pfam" id="PF04091">
    <property type="entry name" value="Sec15_C"/>
    <property type="match status" value="1"/>
</dbReference>
<dbReference type="GO" id="GO:0005882">
    <property type="term" value="C:intermediate filament"/>
    <property type="evidence" value="ECO:0007669"/>
    <property type="project" value="UniProtKB-KW"/>
</dbReference>
<dbReference type="FunFam" id="1.10.357.30:FF:000007">
    <property type="entry name" value="Exocyst complex component"/>
    <property type="match status" value="1"/>
</dbReference>
<dbReference type="GO" id="GO:0006886">
    <property type="term" value="P:intracellular protein transport"/>
    <property type="evidence" value="ECO:0007669"/>
    <property type="project" value="InterPro"/>
</dbReference>
<dbReference type="FunFam" id="1.20.58.670:FF:000002">
    <property type="entry name" value="Exocyst complex component"/>
    <property type="match status" value="1"/>
</dbReference>
<dbReference type="InterPro" id="IPR036415">
    <property type="entry name" value="Lamin_tail_dom_sf"/>
</dbReference>
<evidence type="ECO:0000256" key="9">
    <source>
        <dbReference type="SAM" id="Coils"/>
    </source>
</evidence>
<dbReference type="InterPro" id="IPR042044">
    <property type="entry name" value="EXOC6PINT-1/Sec15/Tip20_C_dom2"/>
</dbReference>
<name>A0AAE8ZTR1_CAEBR</name>
<dbReference type="Gene3D" id="2.60.40.1260">
    <property type="entry name" value="Lamin Tail domain"/>
    <property type="match status" value="1"/>
</dbReference>
<dbReference type="InterPro" id="IPR042045">
    <property type="entry name" value="EXOC6/Sec15_C_dom1"/>
</dbReference>
<keyword evidence="7 9" id="KW-0175">Coiled coil</keyword>
<dbReference type="SUPFAM" id="SSF74853">
    <property type="entry name" value="Lamin A/C globular tail domain"/>
    <property type="match status" value="1"/>
</dbReference>
<evidence type="ECO:0000256" key="7">
    <source>
        <dbReference type="ARBA" id="ARBA00023054"/>
    </source>
</evidence>
<comment type="function">
    <text evidence="1">Component of the exocyst complex involved in the docking of exocytic vesicles with fusion sites on the plasma membrane.</text>
</comment>
<sequence>MPNSSSTSQANITGSETASTSYVNYVEMSAEQEYFLYELETTDSGSMGLVLRAIYDTGDVQQFARALQQRISHYDKNIQKVCSFHYQSFVDAMQELMQLKEQCQDIKDETVQIDAEIQCISQRLCAKKQEIVRYRKLMKNAKTAMDQIAVCLPVLENYAKLQELMSNKKYYQALKTLEELEHTHLALVEKYRFTQVLAKSMTPVRLEIKDKAYSEFKDFLENIKKVAGRIGKHASKDTAEQHSFGVTDAERARKIQEEARKNASNVEIEVSADGSIVKKNVSPKRYPQAQVEDDEQVSAQDLIDFTPVHRCCQIFNVLGAKEEFEQYYRQQRREQCDLVIEPSHKMNNFKHYVEYLDEIVGFFVVEDQILMTQSNLSTAAEKDKLWDNALLKIRHHLDARFGGCPDVEMMLRMKKVILLFILTMKSYGYAVAPLYELLQNFRDQYNEILVKEYCAQFERDLDKDNYTPITVNSEEEFRAVIRQFPFYKRSMEQEPFPRKFPFSRFVISAYTQAKQYLIGCLKFMDNLQLNTSAVDDTVRRCANVLLGRWAGILKSFVYKRLSMIQLVQITINLGYLEKSCESLGAFITSKTSGEEAIGTTSHQVVLSEKVFRDVRSEVEQQIDECMRSKVDEIIELSNYDWELPAAAGQASDFITDLIKFLLTTFQSFTNLPSGLAKHVCTQTCKHISQSLSDLLLSPETKAISTGALDQFSLDVMQCEMFTTRCPVVGVDPQTLSMTFADLRQLLDLVMSSDWTTFNAEYGKDHAKYLRVKASTAIVVLEKMIEYERKSTGFFGIARGDRKRLLDTIIATMKTARRVFNPVLAKIIESETALPSGITSTGALSGFAQQAANTLRDNRNREKQEIADLNNRLARYIEKVRFLEAQNRVLDADVGLFRQAAYIHSERIAVYYEAEKTSLVTLSREHDQKTSTHKQDIRRLEPEIATARKNWESSVEHRRSLRLEKRTQLKRLSDIEAENAFVKRLINECEEEKTHLQAEISRIRAEIKKILAKRDKERSGVSRNQQSAQDLLKKLSASISSHEIAIREEISNARRNSTDKNREYFHRELHLAMKEIRDQFESNAKSSRKTWEEWYKKKITHIKEAGKKFETTQIQEREEVIRIRVIVNELRTKITDADTMSSQLAKRIEEMKHRADEELRMFEYALNEKVFSVNKMKEECMRMQVMIEKLLEYQTNLRNEITHYRKLIDNAENLRTTYQSNFVIDTPSPVMRNTTSYHSNGSAFTMNVQESHYSEPYFSSMSHASYDISTTNRDSYDISNLSSINSQQFRSYSRGDVKLIEHKDESIVIENSNNYKSKDLSNWKLQHYVDGALRGTFIFPVATHIHPLEKISIHSLASSNLLDDLVATGIYSFDFSKKTKSVLLDDADEEVGWYAHVSYSH</sequence>
<evidence type="ECO:0000259" key="11">
    <source>
        <dbReference type="PROSITE" id="PS51842"/>
    </source>
</evidence>
<gene>
    <name evidence="12" type="ORF">L3Y34_012879</name>
</gene>
<evidence type="ECO:0000256" key="1">
    <source>
        <dbReference type="ARBA" id="ARBA00002660"/>
    </source>
</evidence>
<dbReference type="InterPro" id="IPR039008">
    <property type="entry name" value="IF_rod_dom"/>
</dbReference>
<dbReference type="PROSITE" id="PS51841">
    <property type="entry name" value="LTD"/>
    <property type="match status" value="1"/>
</dbReference>
<evidence type="ECO:0000259" key="10">
    <source>
        <dbReference type="PROSITE" id="PS51841"/>
    </source>
</evidence>
<evidence type="ECO:0000256" key="5">
    <source>
        <dbReference type="ARBA" id="ARBA00022483"/>
    </source>
</evidence>
<dbReference type="InterPro" id="IPR007225">
    <property type="entry name" value="EXOC6/Sec15"/>
</dbReference>
<evidence type="ECO:0000313" key="13">
    <source>
        <dbReference type="Proteomes" id="UP000827892"/>
    </source>
</evidence>
<evidence type="ECO:0000256" key="8">
    <source>
        <dbReference type="ARBA" id="ARBA00082980"/>
    </source>
</evidence>
<dbReference type="PROSITE" id="PS51842">
    <property type="entry name" value="IF_ROD_2"/>
    <property type="match status" value="1"/>
</dbReference>
<evidence type="ECO:0000256" key="4">
    <source>
        <dbReference type="ARBA" id="ARBA00022448"/>
    </source>
</evidence>
<keyword evidence="6" id="KW-0403">Intermediate filament</keyword>
<evidence type="ECO:0000256" key="3">
    <source>
        <dbReference type="ARBA" id="ARBA00017511"/>
    </source>
</evidence>
<proteinExistence type="inferred from homology"/>
<feature type="coiled-coil region" evidence="9">
    <location>
        <begin position="971"/>
        <end position="1012"/>
    </location>
</feature>
<dbReference type="EMBL" id="CP090896">
    <property type="protein sequence ID" value="ULT83876.1"/>
    <property type="molecule type" value="Genomic_DNA"/>
</dbReference>
<protein>
    <recommendedName>
        <fullName evidence="3">Exocyst complex component 6</fullName>
    </recommendedName>
    <alternativeName>
        <fullName evidence="8">Exocyst complex component Sec15</fullName>
    </alternativeName>
</protein>
<dbReference type="GO" id="GO:0090522">
    <property type="term" value="P:vesicle tethering involved in exocytosis"/>
    <property type="evidence" value="ECO:0007669"/>
    <property type="project" value="InterPro"/>
</dbReference>
<keyword evidence="4" id="KW-0813">Transport</keyword>
<dbReference type="Proteomes" id="UP000827892">
    <property type="component" value="Chromosome X"/>
</dbReference>
<dbReference type="InterPro" id="IPR048359">
    <property type="entry name" value="EXOC6_Sec15_N"/>
</dbReference>
<organism evidence="12 13">
    <name type="scientific">Caenorhabditis briggsae</name>
    <dbReference type="NCBI Taxonomy" id="6238"/>
    <lineage>
        <taxon>Eukaryota</taxon>
        <taxon>Metazoa</taxon>
        <taxon>Ecdysozoa</taxon>
        <taxon>Nematoda</taxon>
        <taxon>Chromadorea</taxon>
        <taxon>Rhabditida</taxon>
        <taxon>Rhabditina</taxon>
        <taxon>Rhabditomorpha</taxon>
        <taxon>Rhabditoidea</taxon>
        <taxon>Rhabditidae</taxon>
        <taxon>Peloderinae</taxon>
        <taxon>Caenorhabditis</taxon>
    </lineage>
</organism>
<dbReference type="InterPro" id="IPR046361">
    <property type="entry name" value="EXOC6/Sec15_C"/>
</dbReference>
<dbReference type="Gene3D" id="1.10.357.30">
    <property type="entry name" value="Exocyst complex subunit Sec15 C-terminal domain, N-terminal subdomain"/>
    <property type="match status" value="1"/>
</dbReference>
<feature type="coiled-coil region" evidence="9">
    <location>
        <begin position="851"/>
        <end position="892"/>
    </location>
</feature>
<dbReference type="InterPro" id="IPR001322">
    <property type="entry name" value="Lamin_tail_dom"/>
</dbReference>
<dbReference type="Gene3D" id="1.20.5.170">
    <property type="match status" value="1"/>
</dbReference>
<feature type="domain" description="LTD" evidence="10">
    <location>
        <begin position="1284"/>
        <end position="1400"/>
    </location>
</feature>
<dbReference type="SUPFAM" id="SSF64593">
    <property type="entry name" value="Intermediate filament protein, coiled coil region"/>
    <property type="match status" value="2"/>
</dbReference>
<evidence type="ECO:0000256" key="6">
    <source>
        <dbReference type="ARBA" id="ARBA00022754"/>
    </source>
</evidence>
<dbReference type="Pfam" id="PF20651">
    <property type="entry name" value="EXOC6_Sec15_N"/>
    <property type="match status" value="1"/>
</dbReference>
<feature type="coiled-coil region" evidence="9">
    <location>
        <begin position="89"/>
        <end position="116"/>
    </location>
</feature>
<dbReference type="PANTHER" id="PTHR12702">
    <property type="entry name" value="SEC15"/>
    <property type="match status" value="1"/>
</dbReference>
<reference evidence="12 13" key="1">
    <citation type="submission" date="2022-05" db="EMBL/GenBank/DDBJ databases">
        <title>Chromosome-level reference genomes for two strains of Caenorhabditis briggsae: an improved platform for comparative genomics.</title>
        <authorList>
            <person name="Stevens L."/>
            <person name="Andersen E.C."/>
        </authorList>
    </citation>
    <scope>NUCLEOTIDE SEQUENCE [LARGE SCALE GENOMIC DNA]</scope>
    <source>
        <strain evidence="12">QX1410_ONT</strain>
        <tissue evidence="12">Whole-organism</tissue>
    </source>
</reference>